<dbReference type="InterPro" id="IPR029063">
    <property type="entry name" value="SAM-dependent_MTases_sf"/>
</dbReference>
<dbReference type="OrthoDB" id="597202at2"/>
<keyword evidence="3" id="KW-1185">Reference proteome</keyword>
<dbReference type="Proteomes" id="UP000075583">
    <property type="component" value="Unassembled WGS sequence"/>
</dbReference>
<gene>
    <name evidence="2" type="ORF">MB14_06305</name>
</gene>
<evidence type="ECO:0000259" key="1">
    <source>
        <dbReference type="Pfam" id="PF08241"/>
    </source>
</evidence>
<dbReference type="PANTHER" id="PTHR43861">
    <property type="entry name" value="TRANS-ACONITATE 2-METHYLTRANSFERASE-RELATED"/>
    <property type="match status" value="1"/>
</dbReference>
<reference evidence="2" key="1">
    <citation type="submission" date="2016-01" db="EMBL/GenBank/DDBJ databases">
        <title>Genome sequencing of Roseivirga ehrenbergii KMM 6017.</title>
        <authorList>
            <person name="Selvaratnam C."/>
            <person name="Thevarajoo S."/>
            <person name="Goh K.M."/>
            <person name="Ee R."/>
            <person name="Chan K.-G."/>
            <person name="Chong C.S."/>
        </authorList>
    </citation>
    <scope>NUCLEOTIDE SEQUENCE [LARGE SCALE GENOMIC DNA]</scope>
    <source>
        <strain evidence="2">KMM 6017</strain>
    </source>
</reference>
<proteinExistence type="predicted"/>
<dbReference type="STRING" id="279360.MB14_06305"/>
<dbReference type="AlphaFoldDB" id="A0A150X7Z6"/>
<dbReference type="GO" id="GO:0008757">
    <property type="term" value="F:S-adenosylmethionine-dependent methyltransferase activity"/>
    <property type="evidence" value="ECO:0007669"/>
    <property type="project" value="InterPro"/>
</dbReference>
<evidence type="ECO:0000313" key="2">
    <source>
        <dbReference type="EMBL" id="KYG74813.1"/>
    </source>
</evidence>
<comment type="caution">
    <text evidence="2">The sequence shown here is derived from an EMBL/GenBank/DDBJ whole genome shotgun (WGS) entry which is preliminary data.</text>
</comment>
<name>A0A150X7Z6_ROSEK</name>
<dbReference type="Pfam" id="PF08241">
    <property type="entry name" value="Methyltransf_11"/>
    <property type="match status" value="1"/>
</dbReference>
<dbReference type="Gene3D" id="3.40.50.150">
    <property type="entry name" value="Vaccinia Virus protein VP39"/>
    <property type="match status" value="1"/>
</dbReference>
<evidence type="ECO:0000313" key="3">
    <source>
        <dbReference type="Proteomes" id="UP000075583"/>
    </source>
</evidence>
<organism evidence="2 3">
    <name type="scientific">Roseivirga ehrenbergii (strain DSM 102268 / JCM 13514 / KCTC 12282 / NCIMB 14502 / KMM 6017)</name>
    <dbReference type="NCBI Taxonomy" id="279360"/>
    <lineage>
        <taxon>Bacteria</taxon>
        <taxon>Pseudomonadati</taxon>
        <taxon>Bacteroidota</taxon>
        <taxon>Cytophagia</taxon>
        <taxon>Cytophagales</taxon>
        <taxon>Roseivirgaceae</taxon>
        <taxon>Roseivirga</taxon>
    </lineage>
</organism>
<feature type="domain" description="Methyltransferase type 11" evidence="1">
    <location>
        <begin position="37"/>
        <end position="130"/>
    </location>
</feature>
<sequence>MKFTGERLTSHVNEYYTYEHLHRYYFAMDFIQNKCVLDVASGEGYGVSLMANLAQHVIGVDIEKEAITHAQNTYQKENIVFVEGDIRSLPFENGSFDIITCFETIEHITEHDQAMGELKRVLRPNGALLISTPDSDSTHELASRGRNPFHPLELNKKQFASLLNNHFENVSFLYQKTINASLIMTEETTDTALQEYRGSFSDYNQINPVSNAQYFIGICTDSEMVNTLKNSVLTYSSTHKSLLEKILFKLRNLLK</sequence>
<dbReference type="RefSeq" id="WP_062592176.1">
    <property type="nucleotide sequence ID" value="NZ_LQZQ01000045.1"/>
</dbReference>
<dbReference type="CDD" id="cd02440">
    <property type="entry name" value="AdoMet_MTases"/>
    <property type="match status" value="1"/>
</dbReference>
<dbReference type="InterPro" id="IPR013216">
    <property type="entry name" value="Methyltransf_11"/>
</dbReference>
<protein>
    <recommendedName>
        <fullName evidence="1">Methyltransferase type 11 domain-containing protein</fullName>
    </recommendedName>
</protein>
<accession>A0A150X7Z6</accession>
<dbReference type="EMBL" id="LQZQ01000045">
    <property type="protein sequence ID" value="KYG74813.1"/>
    <property type="molecule type" value="Genomic_DNA"/>
</dbReference>
<dbReference type="SUPFAM" id="SSF53335">
    <property type="entry name" value="S-adenosyl-L-methionine-dependent methyltransferases"/>
    <property type="match status" value="1"/>
</dbReference>